<sequence>VFIFIGWRVGASFDGQSIELEAILKKLGFNKPSMASLNDFSVSSVNRKNKINMDEYPDRWEQYTYRLDLAKKYDEEKYGKK</sequence>
<comment type="caution">
    <text evidence="1">The sequence shown here is derived from an EMBL/GenBank/DDBJ whole genome shotgun (WGS) entry which is preliminary data.</text>
</comment>
<keyword evidence="2" id="KW-1185">Reference proteome</keyword>
<reference evidence="1 2" key="1">
    <citation type="submission" date="2013-02" db="EMBL/GenBank/DDBJ databases">
        <title>The Genome Sequence of Acinetobacter bereziniae CIP 70.12.</title>
        <authorList>
            <consortium name="The Broad Institute Genome Sequencing Platform"/>
            <consortium name="The Broad Institute Genome Sequencing Center for Infectious Disease"/>
            <person name="Cerqueira G."/>
            <person name="Feldgarden M."/>
            <person name="Courvalin P."/>
            <person name="Perichon B."/>
            <person name="Grillot-Courvalin C."/>
            <person name="Clermont D."/>
            <person name="Rocha E."/>
            <person name="Yoon E.-J."/>
            <person name="Nemec A."/>
            <person name="Walker B."/>
            <person name="Young S.K."/>
            <person name="Zeng Q."/>
            <person name="Gargeya S."/>
            <person name="Fitzgerald M."/>
            <person name="Haas B."/>
            <person name="Abouelleil A."/>
            <person name="Alvarado L."/>
            <person name="Arachchi H.M."/>
            <person name="Berlin A.M."/>
            <person name="Chapman S.B."/>
            <person name="Dewar J."/>
            <person name="Goldberg J."/>
            <person name="Griggs A."/>
            <person name="Gujja S."/>
            <person name="Hansen M."/>
            <person name="Howarth C."/>
            <person name="Imamovic A."/>
            <person name="Larimer J."/>
            <person name="McCowan C."/>
            <person name="Murphy C."/>
            <person name="Neiman D."/>
            <person name="Pearson M."/>
            <person name="Priest M."/>
            <person name="Roberts A."/>
            <person name="Saif S."/>
            <person name="Shea T."/>
            <person name="Sisk P."/>
            <person name="Sykes S."/>
            <person name="Wortman J."/>
            <person name="Nusbaum C."/>
            <person name="Birren B."/>
        </authorList>
    </citation>
    <scope>NUCLEOTIDE SEQUENCE [LARGE SCALE GENOMIC DNA]</scope>
    <source>
        <strain evidence="1 2">CIP 70.12</strain>
    </source>
</reference>
<organism evidence="1 2">
    <name type="scientific">Acinetobacter bereziniae LMG 1003 = CIP 70.12</name>
    <dbReference type="NCBI Taxonomy" id="981324"/>
    <lineage>
        <taxon>Bacteria</taxon>
        <taxon>Pseudomonadati</taxon>
        <taxon>Pseudomonadota</taxon>
        <taxon>Gammaproteobacteria</taxon>
        <taxon>Moraxellales</taxon>
        <taxon>Moraxellaceae</taxon>
        <taxon>Acinetobacter</taxon>
    </lineage>
</organism>
<accession>N9EU76</accession>
<dbReference type="AlphaFoldDB" id="N9EU76"/>
<dbReference type="PATRIC" id="fig|1217650.3.peg.2155"/>
<feature type="non-terminal residue" evidence="1">
    <location>
        <position position="1"/>
    </location>
</feature>
<dbReference type="Proteomes" id="UP000013251">
    <property type="component" value="Unassembled WGS sequence"/>
</dbReference>
<dbReference type="EMBL" id="APQG01000028">
    <property type="protein sequence ID" value="ENV96305.1"/>
    <property type="molecule type" value="Genomic_DNA"/>
</dbReference>
<evidence type="ECO:0000313" key="1">
    <source>
        <dbReference type="EMBL" id="ENV96305.1"/>
    </source>
</evidence>
<proteinExistence type="predicted"/>
<evidence type="ECO:0000313" key="2">
    <source>
        <dbReference type="Proteomes" id="UP000013251"/>
    </source>
</evidence>
<gene>
    <name evidence="1" type="ORF">F938_02205</name>
</gene>
<name>N9EU76_ACIBZ</name>
<dbReference type="HOGENOM" id="CLU_2579213_0_0_6"/>
<protein>
    <submittedName>
        <fullName evidence="1">Uncharacterized protein</fullName>
    </submittedName>
</protein>